<dbReference type="Proteomes" id="UP000264605">
    <property type="component" value="Chromosome"/>
</dbReference>
<protein>
    <submittedName>
        <fullName evidence="1">Uncharacterized protein</fullName>
    </submittedName>
</protein>
<gene>
    <name evidence="1" type="ORF">D0907_08295</name>
</gene>
<dbReference type="EMBL" id="CP032090">
    <property type="protein sequence ID" value="AXV65268.1"/>
    <property type="molecule type" value="Genomic_DNA"/>
</dbReference>
<reference evidence="1 2" key="1">
    <citation type="submission" date="2018-08" db="EMBL/GenBank/DDBJ databases">
        <title>Draft genome sequence of Pseudoalteromonas donghaensis HJ51.</title>
        <authorList>
            <person name="Oh J."/>
            <person name="Roh D."/>
        </authorList>
    </citation>
    <scope>NUCLEOTIDE SEQUENCE [LARGE SCALE GENOMIC DNA]</scope>
    <source>
        <strain evidence="1 2">HJ51</strain>
    </source>
</reference>
<dbReference type="KEGG" id="pdj:D0907_08295"/>
<name>A0AAD0RZ72_9GAMM</name>
<accession>A0AAD0RZ72</accession>
<evidence type="ECO:0000313" key="2">
    <source>
        <dbReference type="Proteomes" id="UP000264605"/>
    </source>
</evidence>
<dbReference type="AlphaFoldDB" id="A0AAD0RZ72"/>
<organism evidence="1 2">
    <name type="scientific">Pseudoalteromonas lipolytica</name>
    <dbReference type="NCBI Taxonomy" id="570156"/>
    <lineage>
        <taxon>Bacteria</taxon>
        <taxon>Pseudomonadati</taxon>
        <taxon>Pseudomonadota</taxon>
        <taxon>Gammaproteobacteria</taxon>
        <taxon>Alteromonadales</taxon>
        <taxon>Pseudoalteromonadaceae</taxon>
        <taxon>Pseudoalteromonas</taxon>
    </lineage>
</organism>
<proteinExistence type="predicted"/>
<sequence length="69" mass="8013">MAHCSSCQTALTNKEQLYLDDYCSEYEMHSQTFLLCKSCNDPLYKPIKVNGELYCSNKCAHKKEVKKTR</sequence>
<evidence type="ECO:0000313" key="1">
    <source>
        <dbReference type="EMBL" id="AXV65268.1"/>
    </source>
</evidence>